<evidence type="ECO:0000313" key="2">
    <source>
        <dbReference type="Proteomes" id="UP000789390"/>
    </source>
</evidence>
<reference evidence="1" key="1">
    <citation type="submission" date="2021-11" db="EMBL/GenBank/DDBJ databases">
        <authorList>
            <person name="Schell T."/>
        </authorList>
    </citation>
    <scope>NUCLEOTIDE SEQUENCE</scope>
    <source>
        <strain evidence="1">M5</strain>
    </source>
</reference>
<comment type="caution">
    <text evidence="1">The sequence shown here is derived from an EMBL/GenBank/DDBJ whole genome shotgun (WGS) entry which is preliminary data.</text>
</comment>
<sequence>MDDTIRRMKSGISTKTDCPETMDASAFLALALKNSGSASLGDMLVNFYKNMLDGTSDPFRPCPKNSVFLNEVDEVKPRADLIKQSHGINCTNEEHQGSHSNLKMNETCECEFQMKSDHGYWSLNPLKPCLFLAPVFLIVLVSRSSPGEPIPQEKFEQLKEIICKKKEYIWSILKEETGIDYEIHIIEECGIDGSFNGLISDAQHQVRDDAGGLHMAATHIEHLFLYHKTRTSLFGLMMNSPGQLTGKLSNYAHFLKDLQPGGIEPSSVYIMSTGEMATGERQGVVENFTMFSGKILMERAKLYMQEGEDVEKCTQPTVDGFITGMLAEAESSPRCFRKPCRSCDRKFRPSEKP</sequence>
<name>A0A8J2WQ83_9CRUS</name>
<evidence type="ECO:0000313" key="1">
    <source>
        <dbReference type="EMBL" id="CAH0107377.1"/>
    </source>
</evidence>
<proteinExistence type="predicted"/>
<dbReference type="OrthoDB" id="6392466at2759"/>
<dbReference type="EMBL" id="CAKKLH010000268">
    <property type="protein sequence ID" value="CAH0107377.1"/>
    <property type="molecule type" value="Genomic_DNA"/>
</dbReference>
<dbReference type="Proteomes" id="UP000789390">
    <property type="component" value="Unassembled WGS sequence"/>
</dbReference>
<accession>A0A8J2WQ83</accession>
<gene>
    <name evidence="1" type="ORF">DGAL_LOCUS10669</name>
</gene>
<keyword evidence="2" id="KW-1185">Reference proteome</keyword>
<protein>
    <submittedName>
        <fullName evidence="1">Uncharacterized protein</fullName>
    </submittedName>
</protein>
<dbReference type="AlphaFoldDB" id="A0A8J2WQ83"/>
<organism evidence="1 2">
    <name type="scientific">Daphnia galeata</name>
    <dbReference type="NCBI Taxonomy" id="27404"/>
    <lineage>
        <taxon>Eukaryota</taxon>
        <taxon>Metazoa</taxon>
        <taxon>Ecdysozoa</taxon>
        <taxon>Arthropoda</taxon>
        <taxon>Crustacea</taxon>
        <taxon>Branchiopoda</taxon>
        <taxon>Diplostraca</taxon>
        <taxon>Cladocera</taxon>
        <taxon>Anomopoda</taxon>
        <taxon>Daphniidae</taxon>
        <taxon>Daphnia</taxon>
    </lineage>
</organism>